<dbReference type="EMBL" id="JASAOF010000002">
    <property type="protein sequence ID" value="MDI2028201.1"/>
    <property type="molecule type" value="Genomic_DNA"/>
</dbReference>
<evidence type="ECO:0000313" key="2">
    <source>
        <dbReference type="EMBL" id="MDI2028201.1"/>
    </source>
</evidence>
<feature type="domain" description="DUF397" evidence="1">
    <location>
        <begin position="17"/>
        <end position="69"/>
    </location>
</feature>
<gene>
    <name evidence="2" type="ORF">QFW96_06250</name>
</gene>
<keyword evidence="3" id="KW-1185">Reference proteome</keyword>
<name>A0ABT6PJM0_9PSEU</name>
<sequence>MISNNSNKGHHGTPVGVWFKSSLSHPNGNECVEVFFDTGKVHVRDSKDHGAGPSITVSAEHWQPFLDEVVGRAAANPAIRIHVETTGAAALHSRKGVVLSYTAGEWAAFVDGARRGEFDLPNTETLAA</sequence>
<evidence type="ECO:0000313" key="3">
    <source>
        <dbReference type="Proteomes" id="UP001237595"/>
    </source>
</evidence>
<evidence type="ECO:0000259" key="1">
    <source>
        <dbReference type="Pfam" id="PF04149"/>
    </source>
</evidence>
<dbReference type="Proteomes" id="UP001237595">
    <property type="component" value="Unassembled WGS sequence"/>
</dbReference>
<accession>A0ABT6PJM0</accession>
<organism evidence="2 3">
    <name type="scientific">Saccharopolyspora ipomoeae</name>
    <dbReference type="NCBI Taxonomy" id="3042027"/>
    <lineage>
        <taxon>Bacteria</taxon>
        <taxon>Bacillati</taxon>
        <taxon>Actinomycetota</taxon>
        <taxon>Actinomycetes</taxon>
        <taxon>Pseudonocardiales</taxon>
        <taxon>Pseudonocardiaceae</taxon>
        <taxon>Saccharopolyspora</taxon>
    </lineage>
</organism>
<dbReference type="RefSeq" id="WP_281454566.1">
    <property type="nucleotide sequence ID" value="NZ_JASAOF010000002.1"/>
</dbReference>
<comment type="caution">
    <text evidence="2">The sequence shown here is derived from an EMBL/GenBank/DDBJ whole genome shotgun (WGS) entry which is preliminary data.</text>
</comment>
<dbReference type="Pfam" id="PF04149">
    <property type="entry name" value="DUF397"/>
    <property type="match status" value="1"/>
</dbReference>
<proteinExistence type="predicted"/>
<dbReference type="InterPro" id="IPR007278">
    <property type="entry name" value="DUF397"/>
</dbReference>
<reference evidence="2 3" key="1">
    <citation type="submission" date="2023-04" db="EMBL/GenBank/DDBJ databases">
        <title>Draft genome sequence of Saccharopolyspora sp. TS4A08 isolated from sweet potato rhizospheric soil.</title>
        <authorList>
            <person name="Suksaard P."/>
            <person name="Duangmal K."/>
        </authorList>
    </citation>
    <scope>NUCLEOTIDE SEQUENCE [LARGE SCALE GENOMIC DNA]</scope>
    <source>
        <strain evidence="2 3">TS4A08</strain>
    </source>
</reference>
<protein>
    <submittedName>
        <fullName evidence="2">DUF397 domain-containing protein</fullName>
    </submittedName>
</protein>